<comment type="caution">
    <text evidence="4">The sequence shown here is derived from an EMBL/GenBank/DDBJ whole genome shotgun (WGS) entry which is preliminary data.</text>
</comment>
<feature type="region of interest" description="Disordered" evidence="1">
    <location>
        <begin position="844"/>
        <end position="986"/>
    </location>
</feature>
<feature type="region of interest" description="Disordered" evidence="1">
    <location>
        <begin position="1077"/>
        <end position="1106"/>
    </location>
</feature>
<dbReference type="Pfam" id="PF00169">
    <property type="entry name" value="PH"/>
    <property type="match status" value="1"/>
</dbReference>
<organism evidence="4 6">
    <name type="scientific">Leishmania shawi</name>
    <dbReference type="NCBI Taxonomy" id="5680"/>
    <lineage>
        <taxon>Eukaryota</taxon>
        <taxon>Discoba</taxon>
        <taxon>Euglenozoa</taxon>
        <taxon>Kinetoplastea</taxon>
        <taxon>Metakinetoplastina</taxon>
        <taxon>Trypanosomatida</taxon>
        <taxon>Trypanosomatidae</taxon>
        <taxon>Leishmaniinae</taxon>
        <taxon>Leishmania</taxon>
        <taxon>Leishmania guyanensis species complex</taxon>
    </lineage>
</organism>
<dbReference type="SUPFAM" id="SSF50729">
    <property type="entry name" value="PH domain-like"/>
    <property type="match status" value="1"/>
</dbReference>
<feature type="compositionally biased region" description="Polar residues" evidence="1">
    <location>
        <begin position="941"/>
        <end position="965"/>
    </location>
</feature>
<feature type="compositionally biased region" description="Polar residues" evidence="1">
    <location>
        <begin position="844"/>
        <end position="869"/>
    </location>
</feature>
<evidence type="ECO:0000313" key="6">
    <source>
        <dbReference type="Proteomes" id="UP001500493"/>
    </source>
</evidence>
<accession>A0AAW3C5R9</accession>
<reference evidence="4 5" key="1">
    <citation type="submission" date="2024-02" db="EMBL/GenBank/DDBJ databases">
        <title>FIRST GENOME SEQUENCES OF Leishmania (Viannia) shawi, Leishmania (Viannia) lindenbergi AND Leishmania (Viannia) utingensis.</title>
        <authorList>
            <person name="Resadore F."/>
            <person name="Custodio M.G.F."/>
            <person name="Boite M.C."/>
            <person name="Cupolillo E."/>
            <person name="Ferreira G.E.M."/>
        </authorList>
    </citation>
    <scope>NUCLEOTIDE SEQUENCE</scope>
    <source>
        <strain evidence="3 5">MCEB/BR/1984/M8408</strain>
        <strain evidence="4">MHOM/BR/2013/18 LTA MLF</strain>
    </source>
</reference>
<evidence type="ECO:0000259" key="2">
    <source>
        <dbReference type="PROSITE" id="PS50003"/>
    </source>
</evidence>
<feature type="region of interest" description="Disordered" evidence="1">
    <location>
        <begin position="366"/>
        <end position="404"/>
    </location>
</feature>
<proteinExistence type="predicted"/>
<evidence type="ECO:0000313" key="4">
    <source>
        <dbReference type="EMBL" id="KAL0529733.1"/>
    </source>
</evidence>
<feature type="compositionally biased region" description="Polar residues" evidence="1">
    <location>
        <begin position="753"/>
        <end position="764"/>
    </location>
</feature>
<dbReference type="EMBL" id="JBAMZJ010000010">
    <property type="protein sequence ID" value="KAL0529733.1"/>
    <property type="molecule type" value="Genomic_DNA"/>
</dbReference>
<dbReference type="AlphaFoldDB" id="A0AAW3C5R9"/>
<evidence type="ECO:0000313" key="3">
    <source>
        <dbReference type="EMBL" id="KAL0511402.1"/>
    </source>
</evidence>
<dbReference type="PANTHER" id="PTHR12673:SF159">
    <property type="entry name" value="LD03170P"/>
    <property type="match status" value="1"/>
</dbReference>
<dbReference type="InterPro" id="IPR001849">
    <property type="entry name" value="PH_domain"/>
</dbReference>
<dbReference type="InterPro" id="IPR011993">
    <property type="entry name" value="PH-like_dom_sf"/>
</dbReference>
<feature type="compositionally biased region" description="Basic and acidic residues" evidence="1">
    <location>
        <begin position="929"/>
        <end position="940"/>
    </location>
</feature>
<dbReference type="GO" id="GO:0005085">
    <property type="term" value="F:guanyl-nucleotide exchange factor activity"/>
    <property type="evidence" value="ECO:0007669"/>
    <property type="project" value="TreeGrafter"/>
</dbReference>
<feature type="region of interest" description="Disordered" evidence="1">
    <location>
        <begin position="1238"/>
        <end position="1261"/>
    </location>
</feature>
<dbReference type="GO" id="GO:0005737">
    <property type="term" value="C:cytoplasm"/>
    <property type="evidence" value="ECO:0007669"/>
    <property type="project" value="TreeGrafter"/>
</dbReference>
<gene>
    <name evidence="3" type="ORF">Q4I29_001431</name>
    <name evidence="4" type="ORF">Q4I32_001488</name>
</gene>
<dbReference type="PANTHER" id="PTHR12673">
    <property type="entry name" value="FACIOGENITAL DYSPLASIA PROTEIN"/>
    <property type="match status" value="1"/>
</dbReference>
<dbReference type="SMART" id="SM00233">
    <property type="entry name" value="PH"/>
    <property type="match status" value="1"/>
</dbReference>
<feature type="region of interest" description="Disordered" evidence="1">
    <location>
        <begin position="739"/>
        <end position="768"/>
    </location>
</feature>
<dbReference type="Gene3D" id="2.30.29.30">
    <property type="entry name" value="Pleckstrin-homology domain (PH domain)/Phosphotyrosine-binding domain (PTB)"/>
    <property type="match status" value="1"/>
</dbReference>
<keyword evidence="5" id="KW-1185">Reference proteome</keyword>
<sequence length="1261" mass="133910">MSNLQMPAADAAVVCLRVLGHLLQDEEVTLAQLSYLIENIHNPLAQVCLPPSQRPIVVAAPQLSSLPPSVLNRLSPPSRYAYSSASSPMAATAASEAKARRLSPQPAVCETAPPAQQQQTTSAKKAKTTAKAHKTVYGASMKSVANAKVSSSSTSEAEARVPLTSRQYWDTFANLPALYTVYLALVRQLDTMLQRLTHIVEELHLATRDTANSGAAYNPSPGTALGEDMVSAVSHSSAATPASALRNPSPSAVAGACSVYREIGAIVCEFFESDQMKHFMAEHMMYAVKYTQRTAPQMLRLSRLWRWCAKSSTSSRVSVASLAHLSEVDQKTILQNELFVDFLWRSFGPSGIPEDGRVCIPASSGLKRPTTAGGQGQAPSTGTPVGGGGGGARRSYPTPAAPPPAAHLPPIPAMWEGFRTLLVLLATPLNILRRYSHVARCLVESDALLWEDRERLRSRFVNIAAWRISEETNLVMEELSLHDVKGIMALMDIQGASTNSGGGVGLAGVESINNSSASALTSAEISLDYSHRILIHYGRLLKRFGRGRHERLIFLFSDWLCYTEESSNGHLRVRGTIPLSGLHVAKVRDDTSLDTINCFELVLSSPPKRIIFYAPSPEQRDQWVDAIRYTVQRFGERQKNNQVVVSGSARDSKMSATARNGGVLRVMRPTAPMLMSNSRLSRQRRNDAVCQGHGDLQRRIAEMAPQPSRMISEPAGASSPAVESGLECGSLSISVSHSSPLANAPSGGPSHDGSFSPQLSSSTHRQLDCDAPPCSQLASVDCRIRSQDFIASHQQHLADSSSSHIVPPTQTVGAPPGIGGVTGDTNSSLNCIVVPGLEASNMDRVSSVHTTERSASPHHQGSYQLSSPLISAPVVPPPAGRHSTSSLRSLNIDGMASTNGSGSGSGGGGGGGGSSVSTPLRRTVLGRFEAIKRSGSEKSQQRTNSASLRDSLTSTWERQPQQGSSPFPEKVSHRDGGSTAASPPLSHAVHNNAAMEEEEEDEVAQMDLTAKVSESIEDDDQLVSLASLRHAAAAVQSSLSSELLGLEAHQDKEDSTSSSVILHHLINPVDCPTLLNGGMQASNAPPPDTSCAQHSHSVTQGPINGNVDSIIKASPTPAVAREEENGSQDARPAAAAVHKTNRTGSVMSAGAPLEHSVNGSVEEDGSATPTAVVTACRPPRPAHRRPMAPTPSFVKKSRQVVVAHEKGNVPAPFRAFIDSPTDLGTGLAKGMGAEEPLNEAVTPCHVDPVVKGPDDRDSVQP</sequence>
<evidence type="ECO:0000256" key="1">
    <source>
        <dbReference type="SAM" id="MobiDB-lite"/>
    </source>
</evidence>
<dbReference type="PROSITE" id="PS50003">
    <property type="entry name" value="PH_DOMAIN"/>
    <property type="match status" value="1"/>
</dbReference>
<dbReference type="Proteomes" id="UP001500493">
    <property type="component" value="Unassembled WGS sequence"/>
</dbReference>
<evidence type="ECO:0000313" key="5">
    <source>
        <dbReference type="Proteomes" id="UP001443563"/>
    </source>
</evidence>
<dbReference type="Proteomes" id="UP001443563">
    <property type="component" value="Unassembled WGS sequence"/>
</dbReference>
<protein>
    <submittedName>
        <fullName evidence="4">PH domain containing protein</fullName>
    </submittedName>
</protein>
<feature type="compositionally biased region" description="Basic and acidic residues" evidence="1">
    <location>
        <begin position="1252"/>
        <end position="1261"/>
    </location>
</feature>
<dbReference type="InterPro" id="IPR051092">
    <property type="entry name" value="FYVE_RhoGEF_PH"/>
</dbReference>
<feature type="compositionally biased region" description="Polar residues" evidence="1">
    <location>
        <begin position="1090"/>
        <end position="1106"/>
    </location>
</feature>
<feature type="compositionally biased region" description="Gly residues" evidence="1">
    <location>
        <begin position="901"/>
        <end position="914"/>
    </location>
</feature>
<feature type="domain" description="PH" evidence="2">
    <location>
        <begin position="533"/>
        <end position="632"/>
    </location>
</feature>
<name>A0AAW3C5R9_9TRYP</name>
<feature type="region of interest" description="Disordered" evidence="1">
    <location>
        <begin position="1140"/>
        <end position="1168"/>
    </location>
</feature>
<dbReference type="EMBL" id="JBAMZM010000010">
    <property type="protein sequence ID" value="KAL0511402.1"/>
    <property type="molecule type" value="Genomic_DNA"/>
</dbReference>